<dbReference type="GO" id="GO:0015562">
    <property type="term" value="F:efflux transmembrane transporter activity"/>
    <property type="evidence" value="ECO:0007669"/>
    <property type="project" value="InterPro"/>
</dbReference>
<keyword evidence="2" id="KW-1185">Reference proteome</keyword>
<sequence length="415" mass="47892">MRHLIHSLSFISLLFLTPVYAQKIGLKDLEASFLKNNSQLLLQKQEISRAEALRIQEKVWPNPQLEISEVNLWTNKTVEPGIKQQYAIELQQRIETAGKRHKRLALKGLEKQEAILQYELTLRELKKDLRQYYYAAYQGQAQLAQADSLLAVYDTVIPAYKAFTQKQQVAKADYIRLQAAHIKQKQERLAIVQDLEANLYQLRVYSMQPELQVHQLAFNDLPALQEASASKSMQKAAYAETLAGKMQANKLEQAKANWTIERAKRIPDMHAILGNDRGGNIMRNFVGIGLAMDIPVFDKNKGAIKAAQIQIQQQEALLPALGFQHEQQISMLEKHLDLDRATLKEWESLLMEDQSALLSVYKKNLLARQITLLQFMDYMESFQDNYSAYLMLQNRYYQHTEELHFLLAQDLTDDE</sequence>
<name>A0A6N8KSK1_9SPHI</name>
<evidence type="ECO:0008006" key="3">
    <source>
        <dbReference type="Google" id="ProtNLM"/>
    </source>
</evidence>
<evidence type="ECO:0000313" key="1">
    <source>
        <dbReference type="EMBL" id="MVZ60410.1"/>
    </source>
</evidence>
<dbReference type="Gene3D" id="1.20.1600.10">
    <property type="entry name" value="Outer membrane efflux proteins (OEP)"/>
    <property type="match status" value="1"/>
</dbReference>
<reference evidence="1 2" key="1">
    <citation type="submission" date="2019-12" db="EMBL/GenBank/DDBJ databases">
        <authorList>
            <person name="Dong K."/>
        </authorList>
    </citation>
    <scope>NUCLEOTIDE SEQUENCE [LARGE SCALE GENOMIC DNA]</scope>
    <source>
        <strain evidence="1 2">JCM 31225</strain>
    </source>
</reference>
<gene>
    <name evidence="1" type="ORF">GQF63_00095</name>
</gene>
<dbReference type="RefSeq" id="WP_160367068.1">
    <property type="nucleotide sequence ID" value="NZ_WSQA01000001.1"/>
</dbReference>
<evidence type="ECO:0000313" key="2">
    <source>
        <dbReference type="Proteomes" id="UP000435036"/>
    </source>
</evidence>
<dbReference type="EMBL" id="WSQA01000001">
    <property type="protein sequence ID" value="MVZ60410.1"/>
    <property type="molecule type" value="Genomic_DNA"/>
</dbReference>
<protein>
    <recommendedName>
        <fullName evidence="3">TolC family protein</fullName>
    </recommendedName>
</protein>
<dbReference type="AlphaFoldDB" id="A0A6N8KSK1"/>
<dbReference type="PANTHER" id="PTHR30203">
    <property type="entry name" value="OUTER MEMBRANE CATION EFFLUX PROTEIN"/>
    <property type="match status" value="1"/>
</dbReference>
<proteinExistence type="predicted"/>
<dbReference type="SUPFAM" id="SSF56954">
    <property type="entry name" value="Outer membrane efflux proteins (OEP)"/>
    <property type="match status" value="1"/>
</dbReference>
<accession>A0A6N8KSK1</accession>
<dbReference type="Proteomes" id="UP000435036">
    <property type="component" value="Unassembled WGS sequence"/>
</dbReference>
<dbReference type="InterPro" id="IPR010131">
    <property type="entry name" value="MdtP/NodT-like"/>
</dbReference>
<comment type="caution">
    <text evidence="1">The sequence shown here is derived from an EMBL/GenBank/DDBJ whole genome shotgun (WGS) entry which is preliminary data.</text>
</comment>
<dbReference type="PANTHER" id="PTHR30203:SF23">
    <property type="entry name" value="OUTER MEMBRANE EFFLUX PROTEIN"/>
    <property type="match status" value="1"/>
</dbReference>
<dbReference type="OrthoDB" id="9791261at2"/>
<organism evidence="1 2">
    <name type="scientific">Sphingobacterium humi</name>
    <dbReference type="NCBI Taxonomy" id="1796905"/>
    <lineage>
        <taxon>Bacteria</taxon>
        <taxon>Pseudomonadati</taxon>
        <taxon>Bacteroidota</taxon>
        <taxon>Sphingobacteriia</taxon>
        <taxon>Sphingobacteriales</taxon>
        <taxon>Sphingobacteriaceae</taxon>
        <taxon>Sphingobacterium</taxon>
    </lineage>
</organism>